<name>A0A8C3Q6P7_GEOPR</name>
<dbReference type="InterPro" id="IPR008827">
    <property type="entry name" value="SYCP1"/>
</dbReference>
<dbReference type="Ensembl" id="ENSCPVT00000024736.1">
    <property type="protein sequence ID" value="ENSCPVP00000024416.1"/>
    <property type="gene ID" value="ENSCPVG00000017732.1"/>
</dbReference>
<protein>
    <submittedName>
        <fullName evidence="2">Uncharacterized protein</fullName>
    </submittedName>
</protein>
<evidence type="ECO:0000313" key="2">
    <source>
        <dbReference type="Ensembl" id="ENSCPVP00000024416.1"/>
    </source>
</evidence>
<evidence type="ECO:0000313" key="3">
    <source>
        <dbReference type="Proteomes" id="UP000694382"/>
    </source>
</evidence>
<dbReference type="GO" id="GO:0003690">
    <property type="term" value="F:double-stranded DNA binding"/>
    <property type="evidence" value="ECO:0007669"/>
    <property type="project" value="TreeGrafter"/>
</dbReference>
<dbReference type="Proteomes" id="UP000694382">
    <property type="component" value="Unassembled WGS sequence"/>
</dbReference>
<reference evidence="2" key="2">
    <citation type="submission" date="2025-09" db="UniProtKB">
        <authorList>
            <consortium name="Ensembl"/>
        </authorList>
    </citation>
    <scope>IDENTIFICATION</scope>
</reference>
<evidence type="ECO:0000256" key="1">
    <source>
        <dbReference type="SAM" id="MobiDB-lite"/>
    </source>
</evidence>
<keyword evidence="3" id="KW-1185">Reference proteome</keyword>
<dbReference type="GO" id="GO:0051878">
    <property type="term" value="P:lateral element assembly"/>
    <property type="evidence" value="ECO:0007669"/>
    <property type="project" value="TreeGrafter"/>
</dbReference>
<dbReference type="PANTHER" id="PTHR46918:SF1">
    <property type="entry name" value="SYNAPTONEMAL COMPLEX PROTEIN 1"/>
    <property type="match status" value="1"/>
</dbReference>
<feature type="compositionally biased region" description="Polar residues" evidence="1">
    <location>
        <begin position="24"/>
        <end position="34"/>
    </location>
</feature>
<feature type="region of interest" description="Disordered" evidence="1">
    <location>
        <begin position="79"/>
        <end position="99"/>
    </location>
</feature>
<dbReference type="GO" id="GO:0000801">
    <property type="term" value="C:central element"/>
    <property type="evidence" value="ECO:0007669"/>
    <property type="project" value="TreeGrafter"/>
</dbReference>
<dbReference type="GO" id="GO:0051026">
    <property type="term" value="P:chiasma assembly"/>
    <property type="evidence" value="ECO:0007669"/>
    <property type="project" value="TreeGrafter"/>
</dbReference>
<dbReference type="PANTHER" id="PTHR46918">
    <property type="entry name" value="SYNAPTONEMAL COMPLEX PROTEIN 1"/>
    <property type="match status" value="1"/>
</dbReference>
<reference evidence="2" key="1">
    <citation type="submission" date="2025-08" db="UniProtKB">
        <authorList>
            <consortium name="Ensembl"/>
        </authorList>
    </citation>
    <scope>IDENTIFICATION</scope>
</reference>
<accession>A0A8C3Q6P7</accession>
<dbReference type="GO" id="GO:0001673">
    <property type="term" value="C:male germ cell nucleus"/>
    <property type="evidence" value="ECO:0007669"/>
    <property type="project" value="TreeGrafter"/>
</dbReference>
<sequence>MLLKKHFLSQTYVIKTPPMDKMQSGRSTNLPSEQSSRKKQKVLVQLDTQSDSSEHTDLLSIVSEEEMFKNLYKDYPQASQLHSTAPKKTPAPCSVKSPGSALKLKTMRRMREAGWTALSKMDRKRKIKDVVKLFA</sequence>
<proteinExistence type="predicted"/>
<organism evidence="2 3">
    <name type="scientific">Geospiza parvula</name>
    <name type="common">Small tree-finch</name>
    <name type="synonym">Camarhynchus parvulus</name>
    <dbReference type="NCBI Taxonomy" id="87175"/>
    <lineage>
        <taxon>Eukaryota</taxon>
        <taxon>Metazoa</taxon>
        <taxon>Chordata</taxon>
        <taxon>Craniata</taxon>
        <taxon>Vertebrata</taxon>
        <taxon>Euteleostomi</taxon>
        <taxon>Archelosauria</taxon>
        <taxon>Archosauria</taxon>
        <taxon>Dinosauria</taxon>
        <taxon>Saurischia</taxon>
        <taxon>Theropoda</taxon>
        <taxon>Coelurosauria</taxon>
        <taxon>Aves</taxon>
        <taxon>Neognathae</taxon>
        <taxon>Neoaves</taxon>
        <taxon>Telluraves</taxon>
        <taxon>Australaves</taxon>
        <taxon>Passeriformes</taxon>
        <taxon>Thraupidae</taxon>
        <taxon>Camarhynchus</taxon>
    </lineage>
</organism>
<dbReference type="GO" id="GO:0000711">
    <property type="term" value="P:meiotic DNA repair synthesis"/>
    <property type="evidence" value="ECO:0007669"/>
    <property type="project" value="TreeGrafter"/>
</dbReference>
<dbReference type="GO" id="GO:0000802">
    <property type="term" value="C:transverse filament"/>
    <property type="evidence" value="ECO:0007669"/>
    <property type="project" value="TreeGrafter"/>
</dbReference>
<dbReference type="AlphaFoldDB" id="A0A8C3Q6P7"/>
<feature type="region of interest" description="Disordered" evidence="1">
    <location>
        <begin position="17"/>
        <end position="52"/>
    </location>
</feature>